<keyword evidence="1" id="KW-0472">Membrane</keyword>
<dbReference type="EMBL" id="BAEH01000036">
    <property type="protein sequence ID" value="GAB17620.1"/>
    <property type="molecule type" value="Genomic_DNA"/>
</dbReference>
<gene>
    <name evidence="2" type="ORF">GOEFS_036_00590</name>
</gene>
<dbReference type="Proteomes" id="UP000035034">
    <property type="component" value="Unassembled WGS sequence"/>
</dbReference>
<sequence>MSTRKRDRQIPQWLGVMMTAYGSLASLALVVLYAKAGTGSSSGTLTAIGASWSAAISVALVVAATMTAGIRLANSRLQPAALREGRTRQ</sequence>
<keyword evidence="3" id="KW-1185">Reference proteome</keyword>
<name>H0QXR9_9ACTN</name>
<feature type="transmembrane region" description="Helical" evidence="1">
    <location>
        <begin position="12"/>
        <end position="34"/>
    </location>
</feature>
<evidence type="ECO:0000313" key="3">
    <source>
        <dbReference type="Proteomes" id="UP000035034"/>
    </source>
</evidence>
<dbReference type="RefSeq" id="WP_007316958.1">
    <property type="nucleotide sequence ID" value="NZ_BAEH01000036.1"/>
</dbReference>
<proteinExistence type="predicted"/>
<accession>H0QXR9</accession>
<organism evidence="2 3">
    <name type="scientific">Gordonia effusa NBRC 100432</name>
    <dbReference type="NCBI Taxonomy" id="1077974"/>
    <lineage>
        <taxon>Bacteria</taxon>
        <taxon>Bacillati</taxon>
        <taxon>Actinomycetota</taxon>
        <taxon>Actinomycetes</taxon>
        <taxon>Mycobacteriales</taxon>
        <taxon>Gordoniaceae</taxon>
        <taxon>Gordonia</taxon>
    </lineage>
</organism>
<comment type="caution">
    <text evidence="2">The sequence shown here is derived from an EMBL/GenBank/DDBJ whole genome shotgun (WGS) entry which is preliminary data.</text>
</comment>
<dbReference type="AlphaFoldDB" id="H0QXR9"/>
<protein>
    <submittedName>
        <fullName evidence="2">Uncharacterized protein</fullName>
    </submittedName>
</protein>
<feature type="transmembrane region" description="Helical" evidence="1">
    <location>
        <begin position="54"/>
        <end position="73"/>
    </location>
</feature>
<keyword evidence="1" id="KW-1133">Transmembrane helix</keyword>
<keyword evidence="1" id="KW-0812">Transmembrane</keyword>
<evidence type="ECO:0000313" key="2">
    <source>
        <dbReference type="EMBL" id="GAB17620.1"/>
    </source>
</evidence>
<reference evidence="2 3" key="1">
    <citation type="submission" date="2011-12" db="EMBL/GenBank/DDBJ databases">
        <title>Whole genome shotgun sequence of Gordonia effusa NBRC 100432.</title>
        <authorList>
            <person name="Yoshida I."/>
            <person name="Takarada H."/>
            <person name="Hosoyama A."/>
            <person name="Tsuchikane K."/>
            <person name="Katsumata H."/>
            <person name="Yamazaki S."/>
            <person name="Fujita N."/>
        </authorList>
    </citation>
    <scope>NUCLEOTIDE SEQUENCE [LARGE SCALE GENOMIC DNA]</scope>
    <source>
        <strain evidence="2 3">NBRC 100432</strain>
    </source>
</reference>
<evidence type="ECO:0000256" key="1">
    <source>
        <dbReference type="SAM" id="Phobius"/>
    </source>
</evidence>